<name>A0ACB7ZYA2_9AGAM</name>
<feature type="non-terminal residue" evidence="1">
    <location>
        <position position="1"/>
    </location>
</feature>
<dbReference type="Proteomes" id="UP000790377">
    <property type="component" value="Unassembled WGS sequence"/>
</dbReference>
<sequence>YYRRHKEGGNPAATACYLLVLILSLICGVAQKNCDFVLATLSFIIRSLVGSRELSAEDRVLLSSIPQDSRSLLNHFDLHPRLRFYVCCPSCFALYDERVRCP</sequence>
<evidence type="ECO:0000313" key="1">
    <source>
        <dbReference type="EMBL" id="KAH7906045.1"/>
    </source>
</evidence>
<accession>A0ACB7ZYA2</accession>
<protein>
    <submittedName>
        <fullName evidence="1">Uncharacterized protein</fullName>
    </submittedName>
</protein>
<gene>
    <name evidence="1" type="ORF">BJ138DRAFT_974158</name>
</gene>
<proteinExistence type="predicted"/>
<organism evidence="1 2">
    <name type="scientific">Hygrophoropsis aurantiaca</name>
    <dbReference type="NCBI Taxonomy" id="72124"/>
    <lineage>
        <taxon>Eukaryota</taxon>
        <taxon>Fungi</taxon>
        <taxon>Dikarya</taxon>
        <taxon>Basidiomycota</taxon>
        <taxon>Agaricomycotina</taxon>
        <taxon>Agaricomycetes</taxon>
        <taxon>Agaricomycetidae</taxon>
        <taxon>Boletales</taxon>
        <taxon>Coniophorineae</taxon>
        <taxon>Hygrophoropsidaceae</taxon>
        <taxon>Hygrophoropsis</taxon>
    </lineage>
</organism>
<keyword evidence="2" id="KW-1185">Reference proteome</keyword>
<evidence type="ECO:0000313" key="2">
    <source>
        <dbReference type="Proteomes" id="UP000790377"/>
    </source>
</evidence>
<dbReference type="EMBL" id="MU268079">
    <property type="protein sequence ID" value="KAH7906045.1"/>
    <property type="molecule type" value="Genomic_DNA"/>
</dbReference>
<comment type="caution">
    <text evidence="1">The sequence shown here is derived from an EMBL/GenBank/DDBJ whole genome shotgun (WGS) entry which is preliminary data.</text>
</comment>
<reference evidence="1" key="1">
    <citation type="journal article" date="2021" name="New Phytol.">
        <title>Evolutionary innovations through gain and loss of genes in the ectomycorrhizal Boletales.</title>
        <authorList>
            <person name="Wu G."/>
            <person name="Miyauchi S."/>
            <person name="Morin E."/>
            <person name="Kuo A."/>
            <person name="Drula E."/>
            <person name="Varga T."/>
            <person name="Kohler A."/>
            <person name="Feng B."/>
            <person name="Cao Y."/>
            <person name="Lipzen A."/>
            <person name="Daum C."/>
            <person name="Hundley H."/>
            <person name="Pangilinan J."/>
            <person name="Johnson J."/>
            <person name="Barry K."/>
            <person name="LaButti K."/>
            <person name="Ng V."/>
            <person name="Ahrendt S."/>
            <person name="Min B."/>
            <person name="Choi I.G."/>
            <person name="Park H."/>
            <person name="Plett J.M."/>
            <person name="Magnuson J."/>
            <person name="Spatafora J.W."/>
            <person name="Nagy L.G."/>
            <person name="Henrissat B."/>
            <person name="Grigoriev I.V."/>
            <person name="Yang Z.L."/>
            <person name="Xu J."/>
            <person name="Martin F.M."/>
        </authorList>
    </citation>
    <scope>NUCLEOTIDE SEQUENCE</scope>
    <source>
        <strain evidence="1">ATCC 28755</strain>
    </source>
</reference>
<feature type="non-terminal residue" evidence="1">
    <location>
        <position position="102"/>
    </location>
</feature>